<gene>
    <name evidence="1" type="ORF">MRB53_010595</name>
</gene>
<accession>A0ACC2LT13</accession>
<dbReference type="EMBL" id="CM056811">
    <property type="protein sequence ID" value="KAJ8636328.1"/>
    <property type="molecule type" value="Genomic_DNA"/>
</dbReference>
<name>A0ACC2LT13_PERAE</name>
<organism evidence="1 2">
    <name type="scientific">Persea americana</name>
    <name type="common">Avocado</name>
    <dbReference type="NCBI Taxonomy" id="3435"/>
    <lineage>
        <taxon>Eukaryota</taxon>
        <taxon>Viridiplantae</taxon>
        <taxon>Streptophyta</taxon>
        <taxon>Embryophyta</taxon>
        <taxon>Tracheophyta</taxon>
        <taxon>Spermatophyta</taxon>
        <taxon>Magnoliopsida</taxon>
        <taxon>Magnoliidae</taxon>
        <taxon>Laurales</taxon>
        <taxon>Lauraceae</taxon>
        <taxon>Persea</taxon>
    </lineage>
</organism>
<sequence>MWEEMSVVKEKGNVGRIYSFLCSGRFEMLAVVSARNRSSPIENAPFLWWLFAPTSSSSSSSSPPSSWYDFKANIDMFNCLLDGLARAQLGKEAQALFEKMKDQFPPDLLISSILLAGWCKVKNLLEAGKVWNEIVDKGLIPDIVAHNIMLEGDLCKRNEMEEAIGCFNEMLGVGCKPDVAVYTCLIVGFGNQGKMDIVWVVEGDEREWLPTRHPHLQCVG</sequence>
<comment type="caution">
    <text evidence="1">The sequence shown here is derived from an EMBL/GenBank/DDBJ whole genome shotgun (WGS) entry which is preliminary data.</text>
</comment>
<protein>
    <submittedName>
        <fullName evidence="1">Uncharacterized protein</fullName>
    </submittedName>
</protein>
<keyword evidence="2" id="KW-1185">Reference proteome</keyword>
<dbReference type="Proteomes" id="UP001234297">
    <property type="component" value="Chromosome 3"/>
</dbReference>
<proteinExistence type="predicted"/>
<reference evidence="1 2" key="1">
    <citation type="journal article" date="2022" name="Hortic Res">
        <title>A haplotype resolved chromosomal level avocado genome allows analysis of novel avocado genes.</title>
        <authorList>
            <person name="Nath O."/>
            <person name="Fletcher S.J."/>
            <person name="Hayward A."/>
            <person name="Shaw L.M."/>
            <person name="Masouleh A.K."/>
            <person name="Furtado A."/>
            <person name="Henry R.J."/>
            <person name="Mitter N."/>
        </authorList>
    </citation>
    <scope>NUCLEOTIDE SEQUENCE [LARGE SCALE GENOMIC DNA]</scope>
    <source>
        <strain evidence="2">cv. Hass</strain>
    </source>
</reference>
<evidence type="ECO:0000313" key="1">
    <source>
        <dbReference type="EMBL" id="KAJ8636328.1"/>
    </source>
</evidence>
<evidence type="ECO:0000313" key="2">
    <source>
        <dbReference type="Proteomes" id="UP001234297"/>
    </source>
</evidence>